<organism evidence="2 3">
    <name type="scientific">Glonium stellatum</name>
    <dbReference type="NCBI Taxonomy" id="574774"/>
    <lineage>
        <taxon>Eukaryota</taxon>
        <taxon>Fungi</taxon>
        <taxon>Dikarya</taxon>
        <taxon>Ascomycota</taxon>
        <taxon>Pezizomycotina</taxon>
        <taxon>Dothideomycetes</taxon>
        <taxon>Pleosporomycetidae</taxon>
        <taxon>Gloniales</taxon>
        <taxon>Gloniaceae</taxon>
        <taxon>Glonium</taxon>
    </lineage>
</organism>
<accession>A0A8E2EXL0</accession>
<dbReference type="InterPro" id="IPR011009">
    <property type="entry name" value="Kinase-like_dom_sf"/>
</dbReference>
<dbReference type="AlphaFoldDB" id="A0A8E2EXL0"/>
<feature type="domain" description="Protein kinase" evidence="1">
    <location>
        <begin position="63"/>
        <end position="166"/>
    </location>
</feature>
<dbReference type="OrthoDB" id="3253298at2759"/>
<dbReference type="EMBL" id="KV749987">
    <property type="protein sequence ID" value="OCL06751.1"/>
    <property type="molecule type" value="Genomic_DNA"/>
</dbReference>
<dbReference type="SUPFAM" id="SSF56112">
    <property type="entry name" value="Protein kinase-like (PK-like)"/>
    <property type="match status" value="1"/>
</dbReference>
<dbReference type="Proteomes" id="UP000250140">
    <property type="component" value="Unassembled WGS sequence"/>
</dbReference>
<gene>
    <name evidence="2" type="ORF">AOQ84DRAFT_365534</name>
</gene>
<name>A0A8E2EXL0_9PEZI</name>
<dbReference type="GO" id="GO:0004672">
    <property type="term" value="F:protein kinase activity"/>
    <property type="evidence" value="ECO:0007669"/>
    <property type="project" value="InterPro"/>
</dbReference>
<reference evidence="2 3" key="1">
    <citation type="journal article" date="2016" name="Nat. Commun.">
        <title>Ectomycorrhizal ecology is imprinted in the genome of the dominant symbiotic fungus Cenococcum geophilum.</title>
        <authorList>
            <consortium name="DOE Joint Genome Institute"/>
            <person name="Peter M."/>
            <person name="Kohler A."/>
            <person name="Ohm R.A."/>
            <person name="Kuo A."/>
            <person name="Krutzmann J."/>
            <person name="Morin E."/>
            <person name="Arend M."/>
            <person name="Barry K.W."/>
            <person name="Binder M."/>
            <person name="Choi C."/>
            <person name="Clum A."/>
            <person name="Copeland A."/>
            <person name="Grisel N."/>
            <person name="Haridas S."/>
            <person name="Kipfer T."/>
            <person name="LaButti K."/>
            <person name="Lindquist E."/>
            <person name="Lipzen A."/>
            <person name="Maire R."/>
            <person name="Meier B."/>
            <person name="Mihaltcheva S."/>
            <person name="Molinier V."/>
            <person name="Murat C."/>
            <person name="Poggeler S."/>
            <person name="Quandt C.A."/>
            <person name="Sperisen C."/>
            <person name="Tritt A."/>
            <person name="Tisserant E."/>
            <person name="Crous P.W."/>
            <person name="Henrissat B."/>
            <person name="Nehls U."/>
            <person name="Egli S."/>
            <person name="Spatafora J.W."/>
            <person name="Grigoriev I.V."/>
            <person name="Martin F.M."/>
        </authorList>
    </citation>
    <scope>NUCLEOTIDE SEQUENCE [LARGE SCALE GENOMIC DNA]</scope>
    <source>
        <strain evidence="2 3">CBS 207.34</strain>
    </source>
</reference>
<dbReference type="InterPro" id="IPR000719">
    <property type="entry name" value="Prot_kinase_dom"/>
</dbReference>
<evidence type="ECO:0000313" key="2">
    <source>
        <dbReference type="EMBL" id="OCL06751.1"/>
    </source>
</evidence>
<dbReference type="Gene3D" id="1.10.510.10">
    <property type="entry name" value="Transferase(Phosphotransferase) domain 1"/>
    <property type="match status" value="1"/>
</dbReference>
<dbReference type="PROSITE" id="PS50011">
    <property type="entry name" value="PROTEIN_KINASE_DOM"/>
    <property type="match status" value="1"/>
</dbReference>
<protein>
    <recommendedName>
        <fullName evidence="1">Protein kinase domain-containing protein</fullName>
    </recommendedName>
</protein>
<proteinExistence type="predicted"/>
<dbReference type="GO" id="GO:0005524">
    <property type="term" value="F:ATP binding"/>
    <property type="evidence" value="ECO:0007669"/>
    <property type="project" value="InterPro"/>
</dbReference>
<sequence length="166" mass="18591">TIQSQLPLQSRFKISLRSSVWPTATHTSEEDCGDQEVSTTALDFFLALASLDRKKIWSHGISLGSGRRAGQGAFAFAEICEMKSGELVAVKRSLKLHGSLWVYQEQEFAQHFKEFCLELCILIHGSLRSHENIINLRGIFEEDVSGVSSLSLVLEYGDYGTLDYFL</sequence>
<evidence type="ECO:0000313" key="3">
    <source>
        <dbReference type="Proteomes" id="UP000250140"/>
    </source>
</evidence>
<keyword evidence="3" id="KW-1185">Reference proteome</keyword>
<evidence type="ECO:0000259" key="1">
    <source>
        <dbReference type="PROSITE" id="PS50011"/>
    </source>
</evidence>
<feature type="non-terminal residue" evidence="2">
    <location>
        <position position="1"/>
    </location>
</feature>